<organism evidence="1 4">
    <name type="scientific">Acidipropionibacterium acidipropionici</name>
    <dbReference type="NCBI Taxonomy" id="1748"/>
    <lineage>
        <taxon>Bacteria</taxon>
        <taxon>Bacillati</taxon>
        <taxon>Actinomycetota</taxon>
        <taxon>Actinomycetes</taxon>
        <taxon>Propionibacteriales</taxon>
        <taxon>Propionibacteriaceae</taxon>
        <taxon>Acidipropionibacterium</taxon>
    </lineage>
</organism>
<evidence type="ECO:0000313" key="5">
    <source>
        <dbReference type="Proteomes" id="UP000178666"/>
    </source>
</evidence>
<evidence type="ECO:0000313" key="4">
    <source>
        <dbReference type="Proteomes" id="UP000075221"/>
    </source>
</evidence>
<dbReference type="EMBL" id="CP014352">
    <property type="protein sequence ID" value="AMS04157.1"/>
    <property type="molecule type" value="Genomic_DNA"/>
</dbReference>
<sequence>MVTVLDLRPRVIDHGSEGTSLRRTVVDPRRYQASRLVAELADAWIGYATAMNLSPGTTAGQAGAVRSVGRFLTSRADRTLSLSESGGRVLERLHAWEEEVVAAFPPPSMRAKKLGGTIRRLVAYWLEDHKLSENALASWSASGSLDGFGATARPLDEFSNAERLVLRDRFRQIVRDGERLLAYGDELYQAGQDPRVHGWGRLADCLWAARNLAVGDYPHAWGPDALSGAEVAEIVRVATGVDISSPRQPLMGAVRRLVVPDADHLSALRCLVHLETGWAPEQSKWLRRGDVEFADGLVQVRTVKNRSHRVRFASLTVHEPGGWGWRAGDLLARARHAMRHAWALAPDADWFWTCGGGPGANSLTLGPEFGLRRCTFEGRFGLGGLVRAYDIDVTAPYDLRRVRKTVKSARAVLLGTLNGAAGDDQTVEVYRNHYLPTSTVHTIAAQTVIRAQHKVLDRALGPTLVTGPASRIAGQTGDEDLSHVAVTVEAETPADQELAITGCRDPYDPPFSGSTGVCMDAPTLCLRCPNAIIFTDHLPRLVAYRRVLLDLQKGLPPQQFHEVYGQQLVNIDDVLAKFPTEQIRAAEDTPERLHLPLSERFTR</sequence>
<evidence type="ECO:0000313" key="3">
    <source>
        <dbReference type="EMBL" id="AOZ45653.1"/>
    </source>
</evidence>
<dbReference type="RefSeq" id="WP_062818747.1">
    <property type="nucleotide sequence ID" value="NZ_CP014352.1"/>
</dbReference>
<gene>
    <name evidence="3" type="ORF">A8L58_01785</name>
    <name evidence="1" type="ORF">AXH35_00315</name>
    <name evidence="2" type="ORF">AXH35_16850</name>
</gene>
<reference evidence="1 4" key="2">
    <citation type="submission" date="2016-02" db="EMBL/GenBank/DDBJ databases">
        <title>Complete Genome Sequence of Propionibacterium acidipropionici ATCC 55737.</title>
        <authorList>
            <person name="Luna Flores C.H."/>
            <person name="Nielsen L.K."/>
            <person name="Marcellin E."/>
        </authorList>
    </citation>
    <scope>NUCLEOTIDE SEQUENCE [LARGE SCALE GENOMIC DNA]</scope>
    <source>
        <strain evidence="1 4">ATCC 55737</strain>
    </source>
</reference>
<name>A0AAC8YDS9_9ACTN</name>
<reference evidence="3 5" key="1">
    <citation type="journal article" date="2016" name="Plant Dis.">
        <title>Improved production of propionic acid using genome shuffling.</title>
        <authorList>
            <person name="Luna-Flores C.H."/>
            <person name="Palfreyman R.W."/>
            <person name="Kromer J.O."/>
            <person name="Nielsen L.K."/>
            <person name="Marcellin E."/>
        </authorList>
    </citation>
    <scope>NUCLEOTIDE SEQUENCE [LARGE SCALE GENOMIC DNA]</scope>
    <source>
        <strain evidence="3 5">F3E8</strain>
    </source>
</reference>
<protein>
    <submittedName>
        <fullName evidence="1">Uncharacterized protein</fullName>
    </submittedName>
</protein>
<dbReference type="Proteomes" id="UP000178666">
    <property type="component" value="Chromosome"/>
</dbReference>
<dbReference type="EMBL" id="CP014352">
    <property type="protein sequence ID" value="AMS06869.1"/>
    <property type="molecule type" value="Genomic_DNA"/>
</dbReference>
<dbReference type="EMBL" id="CP015970">
    <property type="protein sequence ID" value="AOZ45653.1"/>
    <property type="molecule type" value="Genomic_DNA"/>
</dbReference>
<dbReference type="AlphaFoldDB" id="A0AAC8YDS9"/>
<evidence type="ECO:0000313" key="2">
    <source>
        <dbReference type="EMBL" id="AMS06869.1"/>
    </source>
</evidence>
<proteinExistence type="predicted"/>
<evidence type="ECO:0000313" key="1">
    <source>
        <dbReference type="EMBL" id="AMS04157.1"/>
    </source>
</evidence>
<keyword evidence="5" id="KW-1185">Reference proteome</keyword>
<dbReference type="Proteomes" id="UP000075221">
    <property type="component" value="Chromosome"/>
</dbReference>
<accession>A0AAC8YDS9</accession>